<keyword evidence="4 11" id="KW-0032">Aminotransferase</keyword>
<evidence type="ECO:0000313" key="14">
    <source>
        <dbReference type="EMBL" id="WJW66596.1"/>
    </source>
</evidence>
<evidence type="ECO:0000256" key="10">
    <source>
        <dbReference type="ARBA" id="ARBA00049007"/>
    </source>
</evidence>
<evidence type="ECO:0000313" key="16">
    <source>
        <dbReference type="Proteomes" id="UP001431572"/>
    </source>
</evidence>
<feature type="modified residue" description="N6-(pyridoxal phosphate)lysine" evidence="11">
    <location>
        <position position="205"/>
    </location>
</feature>
<dbReference type="PANTHER" id="PTHR43247:SF1">
    <property type="entry name" value="PHOSPHOSERINE AMINOTRANSFERASE"/>
    <property type="match status" value="1"/>
</dbReference>
<dbReference type="Proteomes" id="UP001431572">
    <property type="component" value="Chromosome 1"/>
</dbReference>
<dbReference type="PANTHER" id="PTHR43247">
    <property type="entry name" value="PHOSPHOSERINE AMINOTRANSFERASE"/>
    <property type="match status" value="1"/>
</dbReference>
<dbReference type="InterPro" id="IPR022278">
    <property type="entry name" value="Pser_aminoTfrase"/>
</dbReference>
<gene>
    <name evidence="11 13" type="primary">serC</name>
    <name evidence="13" type="ORF">HXX08_02400</name>
    <name evidence="14" type="ORF">OZ401_002400</name>
</gene>
<keyword evidence="7 11" id="KW-0663">Pyridoxal phosphate</keyword>
<comment type="subcellular location">
    <subcellularLocation>
        <location evidence="11">Cytoplasm</location>
    </subcellularLocation>
</comment>
<dbReference type="InterPro" id="IPR015421">
    <property type="entry name" value="PyrdxlP-dep_Trfase_major"/>
</dbReference>
<dbReference type="GO" id="GO:0006564">
    <property type="term" value="P:L-serine biosynthetic process"/>
    <property type="evidence" value="ECO:0007669"/>
    <property type="project" value="UniProtKB-UniRule"/>
</dbReference>
<feature type="binding site" evidence="11">
    <location>
        <position position="51"/>
    </location>
    <ligand>
        <name>L-glutamate</name>
        <dbReference type="ChEBI" id="CHEBI:29985"/>
    </ligand>
</feature>
<evidence type="ECO:0000256" key="3">
    <source>
        <dbReference type="ARBA" id="ARBA00006904"/>
    </source>
</evidence>
<sequence length="370" mass="40442">MTQTVKETKVERIYNFSAGPAVLPLEVLEQVQRDLLSYPGAGMSVMEMSHRSAPFEGIIHTAEADLRTLLNIPANYKVLYLQGGASLQFSMIPMNFLPAGAEASYIISGVWAQTAYKEALKLGKARVAASTESENFTRVPTQNEIQIDPQDAYAHFTSNNTIYGTQSLVEPEVGDVSLLCDASSDILSRPLDITKYAMLYGGAQKNAGIAGTTLVIVREDLLARVPKNLPSMLDYRLMAEKESLFNTPSAFAIYVNGLVVKWLLSIGGLPEIERRNQEKAALLYAAIDASGGFYRGHSQLTSRSLMNVTFRLPSEELEKKFVKESTAIGLDGLKGHRSVGGLRASIYNAFPKEGVEALVAFMKDFQAKNG</sequence>
<dbReference type="FunFam" id="3.40.640.10:FF:000010">
    <property type="entry name" value="Phosphoserine aminotransferase"/>
    <property type="match status" value="1"/>
</dbReference>
<keyword evidence="11" id="KW-0963">Cytoplasm</keyword>
<dbReference type="HAMAP" id="MF_00160">
    <property type="entry name" value="SerC_aminotrans_5"/>
    <property type="match status" value="1"/>
</dbReference>
<dbReference type="EMBL" id="CP128399">
    <property type="protein sequence ID" value="WJW66596.1"/>
    <property type="molecule type" value="Genomic_DNA"/>
</dbReference>
<reference evidence="14" key="2">
    <citation type="journal article" date="2024" name="Nature">
        <title>Anoxygenic phototroph of the Chloroflexota uses a type I reaction centre.</title>
        <authorList>
            <person name="Tsuji J.M."/>
            <person name="Shaw N.A."/>
            <person name="Nagashima S."/>
            <person name="Venkiteswaran J.J."/>
            <person name="Schiff S.L."/>
            <person name="Watanabe T."/>
            <person name="Fukui M."/>
            <person name="Hanada S."/>
            <person name="Tank M."/>
            <person name="Neufeld J.D."/>
        </authorList>
    </citation>
    <scope>NUCLEOTIDE SEQUENCE</scope>
    <source>
        <strain evidence="14">L227-S17</strain>
    </source>
</reference>
<dbReference type="InterPro" id="IPR000192">
    <property type="entry name" value="Aminotrans_V_dom"/>
</dbReference>
<proteinExistence type="inferred from homology"/>
<comment type="function">
    <text evidence="1 11">Catalyzes the reversible conversion of 3-phosphohydroxypyruvate to phosphoserine and of 3-hydroxy-2-oxo-4-phosphonooxybutanoate to phosphohydroxythreonine.</text>
</comment>
<comment type="catalytic activity">
    <reaction evidence="9 11">
        <text>4-(phosphooxy)-L-threonine + 2-oxoglutarate = (R)-3-hydroxy-2-oxo-4-phosphooxybutanoate + L-glutamate</text>
        <dbReference type="Rhea" id="RHEA:16573"/>
        <dbReference type="ChEBI" id="CHEBI:16810"/>
        <dbReference type="ChEBI" id="CHEBI:29985"/>
        <dbReference type="ChEBI" id="CHEBI:58452"/>
        <dbReference type="ChEBI" id="CHEBI:58538"/>
        <dbReference type="EC" id="2.6.1.52"/>
    </reaction>
</comment>
<dbReference type="FunFam" id="3.90.1150.10:FF:000006">
    <property type="entry name" value="Phosphoserine aminotransferase"/>
    <property type="match status" value="1"/>
</dbReference>
<feature type="binding site" evidence="11">
    <location>
        <begin position="85"/>
        <end position="86"/>
    </location>
    <ligand>
        <name>pyridoxal 5'-phosphate</name>
        <dbReference type="ChEBI" id="CHEBI:597326"/>
    </ligand>
</feature>
<dbReference type="PIRSF" id="PIRSF000525">
    <property type="entry name" value="SerC"/>
    <property type="match status" value="1"/>
</dbReference>
<evidence type="ECO:0000256" key="8">
    <source>
        <dbReference type="ARBA" id="ARBA00023299"/>
    </source>
</evidence>
<comment type="caution">
    <text evidence="11">Lacks conserved residue(s) required for the propagation of feature annotation.</text>
</comment>
<feature type="domain" description="Aminotransferase class V" evidence="12">
    <location>
        <begin position="13"/>
        <end position="358"/>
    </location>
</feature>
<evidence type="ECO:0000256" key="9">
    <source>
        <dbReference type="ARBA" id="ARBA00047630"/>
    </source>
</evidence>
<dbReference type="Gene3D" id="3.90.1150.10">
    <property type="entry name" value="Aspartate Aminotransferase, domain 1"/>
    <property type="match status" value="1"/>
</dbReference>
<keyword evidence="5 11" id="KW-0028">Amino-acid biosynthesis</keyword>
<name>A0A8T7LRT8_9CHLR</name>
<dbReference type="NCBIfam" id="TIGR01364">
    <property type="entry name" value="serC_1"/>
    <property type="match status" value="1"/>
</dbReference>
<dbReference type="RefSeq" id="WP_341468484.1">
    <property type="nucleotide sequence ID" value="NZ_CP128399.1"/>
</dbReference>
<dbReference type="NCBIfam" id="NF003764">
    <property type="entry name" value="PRK05355.1"/>
    <property type="match status" value="1"/>
</dbReference>
<dbReference type="Pfam" id="PF00266">
    <property type="entry name" value="Aminotran_5"/>
    <property type="match status" value="1"/>
</dbReference>
<dbReference type="EC" id="2.6.1.52" evidence="11"/>
<comment type="cofactor">
    <cofactor evidence="11">
        <name>pyridoxal 5'-phosphate</name>
        <dbReference type="ChEBI" id="CHEBI:597326"/>
    </cofactor>
    <text evidence="11">Binds 1 pyridoxal phosphate per subunit.</text>
</comment>
<organism evidence="13 15">
    <name type="scientific">Candidatus Chlorohelix allophototropha</name>
    <dbReference type="NCBI Taxonomy" id="3003348"/>
    <lineage>
        <taxon>Bacteria</taxon>
        <taxon>Bacillati</taxon>
        <taxon>Chloroflexota</taxon>
        <taxon>Chloroflexia</taxon>
        <taxon>Candidatus Chloroheliales</taxon>
        <taxon>Candidatus Chloroheliaceae</taxon>
        <taxon>Candidatus Chlorohelix</taxon>
    </lineage>
</organism>
<feature type="binding site" evidence="11">
    <location>
        <position position="204"/>
    </location>
    <ligand>
        <name>pyridoxal 5'-phosphate</name>
        <dbReference type="ChEBI" id="CHEBI:597326"/>
    </ligand>
</feature>
<dbReference type="AlphaFoldDB" id="A0A8T7LRT8"/>
<evidence type="ECO:0000313" key="15">
    <source>
        <dbReference type="Proteomes" id="UP000521676"/>
    </source>
</evidence>
<comment type="catalytic activity">
    <reaction evidence="10 11">
        <text>O-phospho-L-serine + 2-oxoglutarate = 3-phosphooxypyruvate + L-glutamate</text>
        <dbReference type="Rhea" id="RHEA:14329"/>
        <dbReference type="ChEBI" id="CHEBI:16810"/>
        <dbReference type="ChEBI" id="CHEBI:18110"/>
        <dbReference type="ChEBI" id="CHEBI:29985"/>
        <dbReference type="ChEBI" id="CHEBI:57524"/>
        <dbReference type="EC" id="2.6.1.52"/>
    </reaction>
</comment>
<feature type="binding site" evidence="11">
    <location>
        <position position="111"/>
    </location>
    <ligand>
        <name>pyridoxal 5'-phosphate</name>
        <dbReference type="ChEBI" id="CHEBI:597326"/>
    </ligand>
</feature>
<reference evidence="13 15" key="1">
    <citation type="submission" date="2020-06" db="EMBL/GenBank/DDBJ databases">
        <title>Anoxygenic phototrophic Chloroflexota member uses a Type I reaction center.</title>
        <authorList>
            <person name="Tsuji J.M."/>
            <person name="Shaw N.A."/>
            <person name="Nagashima S."/>
            <person name="Venkiteswaran J."/>
            <person name="Schiff S.L."/>
            <person name="Hanada S."/>
            <person name="Tank M."/>
            <person name="Neufeld J.D."/>
        </authorList>
    </citation>
    <scope>NUCLEOTIDE SEQUENCE [LARGE SCALE GENOMIC DNA]</scope>
    <source>
        <strain evidence="13">L227-S17</strain>
    </source>
</reference>
<keyword evidence="16" id="KW-1185">Reference proteome</keyword>
<dbReference type="Proteomes" id="UP000521676">
    <property type="component" value="Unassembled WGS sequence"/>
</dbReference>
<comment type="pathway">
    <text evidence="11">Cofactor biosynthesis; pyridoxine 5'-phosphate biosynthesis; pyridoxine 5'-phosphate from D-erythrose 4-phosphate: step 3/5.</text>
</comment>
<evidence type="ECO:0000256" key="4">
    <source>
        <dbReference type="ARBA" id="ARBA00022576"/>
    </source>
</evidence>
<feature type="binding site" evidence="11">
    <location>
        <position position="161"/>
    </location>
    <ligand>
        <name>pyridoxal 5'-phosphate</name>
        <dbReference type="ChEBI" id="CHEBI:597326"/>
    </ligand>
</feature>
<feature type="binding site" evidence="11">
    <location>
        <position position="181"/>
    </location>
    <ligand>
        <name>pyridoxal 5'-phosphate</name>
        <dbReference type="ChEBI" id="CHEBI:597326"/>
    </ligand>
</feature>
<evidence type="ECO:0000313" key="13">
    <source>
        <dbReference type="EMBL" id="NWJ44708.1"/>
    </source>
</evidence>
<keyword evidence="11" id="KW-0664">Pyridoxine biosynthesis</keyword>
<evidence type="ECO:0000256" key="1">
    <source>
        <dbReference type="ARBA" id="ARBA00003483"/>
    </source>
</evidence>
<dbReference type="GO" id="GO:0005737">
    <property type="term" value="C:cytoplasm"/>
    <property type="evidence" value="ECO:0007669"/>
    <property type="project" value="UniProtKB-SubCell"/>
</dbReference>
<protein>
    <recommendedName>
        <fullName evidence="11">Phosphoserine aminotransferase</fullName>
        <ecNumber evidence="11">2.6.1.52</ecNumber>
    </recommendedName>
    <alternativeName>
        <fullName evidence="11">Phosphohydroxythreonine aminotransferase</fullName>
        <shortName evidence="11">PSAT</shortName>
    </alternativeName>
</protein>
<keyword evidence="6 11" id="KW-0808">Transferase</keyword>
<dbReference type="InterPro" id="IPR015422">
    <property type="entry name" value="PyrdxlP-dep_Trfase_small"/>
</dbReference>
<evidence type="ECO:0000256" key="11">
    <source>
        <dbReference type="HAMAP-Rule" id="MF_00160"/>
    </source>
</evidence>
<dbReference type="GO" id="GO:0008615">
    <property type="term" value="P:pyridoxine biosynthetic process"/>
    <property type="evidence" value="ECO:0007669"/>
    <property type="project" value="UniProtKB-UniRule"/>
</dbReference>
<evidence type="ECO:0000256" key="6">
    <source>
        <dbReference type="ARBA" id="ARBA00022679"/>
    </source>
</evidence>
<comment type="pathway">
    <text evidence="2 11">Amino-acid biosynthesis; L-serine biosynthesis; L-serine from 3-phospho-D-glycerate: step 2/3.</text>
</comment>
<evidence type="ECO:0000256" key="5">
    <source>
        <dbReference type="ARBA" id="ARBA00022605"/>
    </source>
</evidence>
<comment type="similarity">
    <text evidence="3 11">Belongs to the class-V pyridoxal-phosphate-dependent aminotransferase family. SerC subfamily.</text>
</comment>
<accession>A0A8T7LRT8</accession>
<keyword evidence="8 11" id="KW-0718">Serine biosynthesis</keyword>
<comment type="subunit">
    <text evidence="11">Homodimer.</text>
</comment>
<dbReference type="Gene3D" id="3.40.640.10">
    <property type="entry name" value="Type I PLP-dependent aspartate aminotransferase-like (Major domain)"/>
    <property type="match status" value="1"/>
</dbReference>
<evidence type="ECO:0000259" key="12">
    <source>
        <dbReference type="Pfam" id="PF00266"/>
    </source>
</evidence>
<dbReference type="GO" id="GO:0030170">
    <property type="term" value="F:pyridoxal phosphate binding"/>
    <property type="evidence" value="ECO:0007669"/>
    <property type="project" value="UniProtKB-UniRule"/>
</dbReference>
<dbReference type="GO" id="GO:0004648">
    <property type="term" value="F:O-phospho-L-serine:2-oxoglutarate aminotransferase activity"/>
    <property type="evidence" value="ECO:0007669"/>
    <property type="project" value="UniProtKB-UniRule"/>
</dbReference>
<evidence type="ECO:0000256" key="7">
    <source>
        <dbReference type="ARBA" id="ARBA00022898"/>
    </source>
</evidence>
<dbReference type="SUPFAM" id="SSF53383">
    <property type="entry name" value="PLP-dependent transferases"/>
    <property type="match status" value="1"/>
</dbReference>
<feature type="binding site" evidence="11">
    <location>
        <begin position="246"/>
        <end position="247"/>
    </location>
    <ligand>
        <name>pyridoxal 5'-phosphate</name>
        <dbReference type="ChEBI" id="CHEBI:597326"/>
    </ligand>
</feature>
<dbReference type="InterPro" id="IPR015424">
    <property type="entry name" value="PyrdxlP-dep_Trfase"/>
</dbReference>
<evidence type="ECO:0000256" key="2">
    <source>
        <dbReference type="ARBA" id="ARBA00005099"/>
    </source>
</evidence>
<dbReference type="EMBL" id="JACATZ010000001">
    <property type="protein sequence ID" value="NWJ44708.1"/>
    <property type="molecule type" value="Genomic_DNA"/>
</dbReference>